<gene>
    <name evidence="2" type="ORF">PACLA_8A044107</name>
</gene>
<reference evidence="2" key="1">
    <citation type="submission" date="2020-04" db="EMBL/GenBank/DDBJ databases">
        <authorList>
            <person name="Alioto T."/>
            <person name="Alioto T."/>
            <person name="Gomez Garrido J."/>
        </authorList>
    </citation>
    <scope>NUCLEOTIDE SEQUENCE</scope>
    <source>
        <strain evidence="2">A484AB</strain>
    </source>
</reference>
<dbReference type="InterPro" id="IPR003593">
    <property type="entry name" value="AAA+_ATPase"/>
</dbReference>
<keyword evidence="3" id="KW-1185">Reference proteome</keyword>
<evidence type="ECO:0000313" key="2">
    <source>
        <dbReference type="EMBL" id="CAB4013355.1"/>
    </source>
</evidence>
<dbReference type="GO" id="GO:0005524">
    <property type="term" value="F:ATP binding"/>
    <property type="evidence" value="ECO:0007669"/>
    <property type="project" value="UniProtKB-KW"/>
</dbReference>
<dbReference type="InterPro" id="IPR027417">
    <property type="entry name" value="P-loop_NTPase"/>
</dbReference>
<dbReference type="SUPFAM" id="SSF52540">
    <property type="entry name" value="P-loop containing nucleoside triphosphate hydrolases"/>
    <property type="match status" value="2"/>
</dbReference>
<evidence type="ECO:0000256" key="1">
    <source>
        <dbReference type="RuleBase" id="RU363044"/>
    </source>
</evidence>
<comment type="caution">
    <text evidence="2">The sequence shown here is derived from an EMBL/GenBank/DDBJ whole genome shotgun (WGS) entry which is preliminary data.</text>
</comment>
<comment type="similarity">
    <text evidence="1">Belongs to the helicase family.</text>
</comment>
<keyword evidence="1" id="KW-0067">ATP-binding</keyword>
<protein>
    <recommendedName>
        <fullName evidence="1">ATP-dependent DNA helicase</fullName>
        <ecNumber evidence="1">5.6.2.3</ecNumber>
    </recommendedName>
</protein>
<dbReference type="GO" id="GO:0006310">
    <property type="term" value="P:DNA recombination"/>
    <property type="evidence" value="ECO:0007669"/>
    <property type="project" value="UniProtKB-KW"/>
</dbReference>
<dbReference type="EMBL" id="CACRXK020007853">
    <property type="protein sequence ID" value="CAB4013355.1"/>
    <property type="molecule type" value="Genomic_DNA"/>
</dbReference>
<dbReference type="Proteomes" id="UP001152795">
    <property type="component" value="Unassembled WGS sequence"/>
</dbReference>
<dbReference type="PANTHER" id="PTHR47642:SF5">
    <property type="entry name" value="ATP-DEPENDENT DNA HELICASE"/>
    <property type="match status" value="1"/>
</dbReference>
<comment type="catalytic activity">
    <reaction evidence="1">
        <text>ATP + H2O = ADP + phosphate + H(+)</text>
        <dbReference type="Rhea" id="RHEA:13065"/>
        <dbReference type="ChEBI" id="CHEBI:15377"/>
        <dbReference type="ChEBI" id="CHEBI:15378"/>
        <dbReference type="ChEBI" id="CHEBI:30616"/>
        <dbReference type="ChEBI" id="CHEBI:43474"/>
        <dbReference type="ChEBI" id="CHEBI:456216"/>
        <dbReference type="EC" id="5.6.2.3"/>
    </reaction>
</comment>
<dbReference type="AlphaFoldDB" id="A0A7D9EMF6"/>
<accession>A0A7D9EMF6</accession>
<keyword evidence="1" id="KW-0227">DNA damage</keyword>
<comment type="cofactor">
    <cofactor evidence="1">
        <name>Mg(2+)</name>
        <dbReference type="ChEBI" id="CHEBI:18420"/>
    </cofactor>
</comment>
<dbReference type="InterPro" id="IPR010285">
    <property type="entry name" value="DNA_helicase_pif1-like_DEAD"/>
</dbReference>
<dbReference type="CDD" id="cd18809">
    <property type="entry name" value="SF1_C_RecD"/>
    <property type="match status" value="1"/>
</dbReference>
<organism evidence="2 3">
    <name type="scientific">Paramuricea clavata</name>
    <name type="common">Red gorgonian</name>
    <name type="synonym">Violescent sea-whip</name>
    <dbReference type="NCBI Taxonomy" id="317549"/>
    <lineage>
        <taxon>Eukaryota</taxon>
        <taxon>Metazoa</taxon>
        <taxon>Cnidaria</taxon>
        <taxon>Anthozoa</taxon>
        <taxon>Octocorallia</taxon>
        <taxon>Malacalcyonacea</taxon>
        <taxon>Plexauridae</taxon>
        <taxon>Paramuricea</taxon>
    </lineage>
</organism>
<keyword evidence="1" id="KW-0234">DNA repair</keyword>
<sequence>MEGGNNDNEQLDGCNQEEGEGGSRGPRRGRGYTIQGLSCLTSDQERLCEIALEGHNICITGKAGTGKSVLVGCIQRELKRRGKTVAVICSSGLSCEVYQGAKAKTVHSQYGLQIAELPYDKLVKRSLAKNNVVDHVKSVDVVIWDEVSMSSQRILEIVSRIHHIVLASYKPLGGVQFILVGDFWQLSPIASAVDAGLFAFLATIFNIAFPHRFELTNIIRQDNSQKSLRVALEGLRYGKCTDESELHIQSLENTILCEGTLHLFFKRLPVEIHNFNVLLGIPGRMFSLHAQDQGHVTTLDFTVGKTIHLKEGCNVLLLYNISEDLRNGTTGKLVKVEEDSLTVAFPKVGHKQIVRKIWYVHDRNGKVLGSRTQFPIVPSYAVTVHKSQGMTLDSAVVHCTREFVPGQTYVAVSRMKKDDDLQVIGFRKSFLLPIPDELVSFDSTYCAPFLENQKCCKNQVLDGNAFLVHDREEATLTDPEDPANTISHFQESAAKAYYEDFEDAEPASLEDVLLSLDEMTSELSAPPKSFNPVNFLETFIFKHDDPVSSSINSEVEFALDESNVDNFKLLLGIIWCRIFIIFKDFLAENVDSVRMTSKNFFDATAKLNGIFLSCEYRRDVCAAFGETCWQDISHGQQALCAQIVHGLFQLFINEVAQRIRRVELSEPVPFRVEEMDDIGKGKIRYIGGWVVRKVLETSRRYLKDNKFSTVTPVRARLAAELRKMEMLENDIIVPFESLENDTEAIGTLNVVESRQFRCRGLLHISDAAHAFFLLLEQQRVDQINQYHLLHEQGRMVEAALIKIGGDEDLKDKFRLLFNMENAGDEVGIDNNFTS</sequence>
<dbReference type="SMART" id="SM00382">
    <property type="entry name" value="AAA"/>
    <property type="match status" value="1"/>
</dbReference>
<dbReference type="Pfam" id="PF05970">
    <property type="entry name" value="PIF1"/>
    <property type="match status" value="1"/>
</dbReference>
<dbReference type="OrthoDB" id="272985at2759"/>
<proteinExistence type="inferred from homology"/>
<dbReference type="GO" id="GO:0043139">
    <property type="term" value="F:5'-3' DNA helicase activity"/>
    <property type="evidence" value="ECO:0007669"/>
    <property type="project" value="UniProtKB-EC"/>
</dbReference>
<keyword evidence="1" id="KW-0378">Hydrolase</keyword>
<dbReference type="PANTHER" id="PTHR47642">
    <property type="entry name" value="ATP-DEPENDENT DNA HELICASE"/>
    <property type="match status" value="1"/>
</dbReference>
<dbReference type="GO" id="GO:0006281">
    <property type="term" value="P:DNA repair"/>
    <property type="evidence" value="ECO:0007669"/>
    <property type="project" value="UniProtKB-KW"/>
</dbReference>
<dbReference type="InterPro" id="IPR051055">
    <property type="entry name" value="PIF1_helicase"/>
</dbReference>
<dbReference type="Gene3D" id="3.40.50.300">
    <property type="entry name" value="P-loop containing nucleotide triphosphate hydrolases"/>
    <property type="match status" value="2"/>
</dbReference>
<name>A0A7D9EMF6_PARCT</name>
<keyword evidence="1" id="KW-0547">Nucleotide-binding</keyword>
<keyword evidence="1 2" id="KW-0347">Helicase</keyword>
<dbReference type="EC" id="5.6.2.3" evidence="1"/>
<dbReference type="GO" id="GO:0000723">
    <property type="term" value="P:telomere maintenance"/>
    <property type="evidence" value="ECO:0007669"/>
    <property type="project" value="InterPro"/>
</dbReference>
<dbReference type="GO" id="GO:0016787">
    <property type="term" value="F:hydrolase activity"/>
    <property type="evidence" value="ECO:0007669"/>
    <property type="project" value="UniProtKB-KW"/>
</dbReference>
<evidence type="ECO:0000313" key="3">
    <source>
        <dbReference type="Proteomes" id="UP001152795"/>
    </source>
</evidence>
<keyword evidence="1" id="KW-0233">DNA recombination</keyword>